<evidence type="ECO:0000313" key="4">
    <source>
        <dbReference type="EMBL" id="KAK4449067.1"/>
    </source>
</evidence>
<feature type="domain" description="Nephrocystin 3-like N-terminal" evidence="2">
    <location>
        <begin position="257"/>
        <end position="439"/>
    </location>
</feature>
<evidence type="ECO:0000313" key="5">
    <source>
        <dbReference type="Proteomes" id="UP001321760"/>
    </source>
</evidence>
<sequence length="958" mass="108020">MEALAALGLAANILQFVEFTRHLLSSTRELAEWGAKSEHTELVSIAQQLRTLAESIRPPGPDSSDNAEEDIYPDSGLGKLAKSCIEIADELLAVLDSLKTKGKNQRWRSFQHALLAVLKAEKVAALQKRMDQLSRALYSQLMATQQRQIFWKLDQLAAHNHQLEAGRTEDINYLKTALQEAFRQLRQELRAGEAPRIPMTILLNVAEKGIQYSAEQAVLDKLRFDSIDDRYQGIPLAHYKTLSWVFGTQANAVASPSPFADWLASANDLFWISGKPGSGKSTLMKYLCTHDETRRRLQDWAPGGKLVMADFFFWSAAKKMLQNSQQGLLRSLIYQIMRQSPTIIELIYPEVGQQQSLAASGIGYPKAGRQALQVPNPPDTVLGLISLLRRVCELLSETHTHCCFFIDGLDEFEGQPIAMIELIDVLRSIPNVKICVASRPWNEFEQSFGRDGSRKLYMQDLTKDDIRKYVYDVFENDDNYQELDEEHVAGNQLVEEIIKSAQGVFLWVVLVVRSFQEGLVNGDKIADLHARLRQLPRDLNEYFERILLSDVSDFYRPRSARIFAATLDAQDRLPVMAYWFLDEKEADYSFDLEIRPLSLQQMTKRLRQTRKQLNACCKGLLEAHFKLPSDGDENMLPCSIHFAWRVDFLHRTVKDFLLHPDTQATLTSWDPQPPNTNAAICSALLSQLKTAPQGHEYFEPSGGIPRLVSLFLSHCRALEDAPGSESDLPGHLLGQLDATLRHHDAATGHNIYRNVLYSLLYMEGVADRCDLRPSNVTFLHVCAGFGLTNYVARELGPSPDPTQAHLLAQLMNLAIRSANRPLVQALLRMGADPNRSVMDNQSNWQLLLHTMYERTSLKFQHGRPKKDDLLYYNLAHDLLQGGASVAAAYHLNGVSLSSRDILRSALPQDYMACLEHFYEIAGTGEEIETADGNTVLGLDNGQLWLGKMKTWVEGWLFG</sequence>
<dbReference type="SUPFAM" id="SSF52540">
    <property type="entry name" value="P-loop containing nucleoside triphosphate hydrolases"/>
    <property type="match status" value="1"/>
</dbReference>
<dbReference type="Proteomes" id="UP001321760">
    <property type="component" value="Unassembled WGS sequence"/>
</dbReference>
<evidence type="ECO:0000256" key="1">
    <source>
        <dbReference type="ARBA" id="ARBA00022737"/>
    </source>
</evidence>
<evidence type="ECO:0008006" key="6">
    <source>
        <dbReference type="Google" id="ProtNLM"/>
    </source>
</evidence>
<dbReference type="AlphaFoldDB" id="A0AAV9GM77"/>
<dbReference type="PANTHER" id="PTHR10039">
    <property type="entry name" value="AMELOGENIN"/>
    <property type="match status" value="1"/>
</dbReference>
<dbReference type="PANTHER" id="PTHR10039:SF5">
    <property type="entry name" value="NACHT DOMAIN-CONTAINING PROTEIN"/>
    <property type="match status" value="1"/>
</dbReference>
<dbReference type="Pfam" id="PF25053">
    <property type="entry name" value="DUF7791"/>
    <property type="match status" value="1"/>
</dbReference>
<dbReference type="InterPro" id="IPR056693">
    <property type="entry name" value="DUF7791"/>
</dbReference>
<dbReference type="EMBL" id="MU865939">
    <property type="protein sequence ID" value="KAK4449067.1"/>
    <property type="molecule type" value="Genomic_DNA"/>
</dbReference>
<evidence type="ECO:0000259" key="3">
    <source>
        <dbReference type="Pfam" id="PF25053"/>
    </source>
</evidence>
<reference evidence="4" key="2">
    <citation type="submission" date="2023-05" db="EMBL/GenBank/DDBJ databases">
        <authorList>
            <consortium name="Lawrence Berkeley National Laboratory"/>
            <person name="Steindorff A."/>
            <person name="Hensen N."/>
            <person name="Bonometti L."/>
            <person name="Westerberg I."/>
            <person name="Brannstrom I.O."/>
            <person name="Guillou S."/>
            <person name="Cros-Aarteil S."/>
            <person name="Calhoun S."/>
            <person name="Haridas S."/>
            <person name="Kuo A."/>
            <person name="Mondo S."/>
            <person name="Pangilinan J."/>
            <person name="Riley R."/>
            <person name="Labutti K."/>
            <person name="Andreopoulos B."/>
            <person name="Lipzen A."/>
            <person name="Chen C."/>
            <person name="Yanf M."/>
            <person name="Daum C."/>
            <person name="Ng V."/>
            <person name="Clum A."/>
            <person name="Ohm R."/>
            <person name="Martin F."/>
            <person name="Silar P."/>
            <person name="Natvig D."/>
            <person name="Lalanne C."/>
            <person name="Gautier V."/>
            <person name="Ament-Velasquez S.L."/>
            <person name="Kruys A."/>
            <person name="Hutchinson M.I."/>
            <person name="Powell A.J."/>
            <person name="Barry K."/>
            <person name="Miller A.N."/>
            <person name="Grigoriev I.V."/>
            <person name="Debuchy R."/>
            <person name="Gladieux P."/>
            <person name="Thoren M.H."/>
            <person name="Johannesson H."/>
        </authorList>
    </citation>
    <scope>NUCLEOTIDE SEQUENCE</scope>
    <source>
        <strain evidence="4">PSN243</strain>
    </source>
</reference>
<dbReference type="Pfam" id="PF24883">
    <property type="entry name" value="NPHP3_N"/>
    <property type="match status" value="1"/>
</dbReference>
<keyword evidence="1" id="KW-0677">Repeat</keyword>
<dbReference type="InterPro" id="IPR056884">
    <property type="entry name" value="NPHP3-like_N"/>
</dbReference>
<protein>
    <recommendedName>
        <fullName evidence="6">NACHT domain-containing protein</fullName>
    </recommendedName>
</protein>
<dbReference type="Gene3D" id="3.40.50.300">
    <property type="entry name" value="P-loop containing nucleotide triphosphate hydrolases"/>
    <property type="match status" value="1"/>
</dbReference>
<feature type="domain" description="DUF7791" evidence="3">
    <location>
        <begin position="552"/>
        <end position="694"/>
    </location>
</feature>
<comment type="caution">
    <text evidence="4">The sequence shown here is derived from an EMBL/GenBank/DDBJ whole genome shotgun (WGS) entry which is preliminary data.</text>
</comment>
<reference evidence="4" key="1">
    <citation type="journal article" date="2023" name="Mol. Phylogenet. Evol.">
        <title>Genome-scale phylogeny and comparative genomics of the fungal order Sordariales.</title>
        <authorList>
            <person name="Hensen N."/>
            <person name="Bonometti L."/>
            <person name="Westerberg I."/>
            <person name="Brannstrom I.O."/>
            <person name="Guillou S."/>
            <person name="Cros-Aarteil S."/>
            <person name="Calhoun S."/>
            <person name="Haridas S."/>
            <person name="Kuo A."/>
            <person name="Mondo S."/>
            <person name="Pangilinan J."/>
            <person name="Riley R."/>
            <person name="LaButti K."/>
            <person name="Andreopoulos B."/>
            <person name="Lipzen A."/>
            <person name="Chen C."/>
            <person name="Yan M."/>
            <person name="Daum C."/>
            <person name="Ng V."/>
            <person name="Clum A."/>
            <person name="Steindorff A."/>
            <person name="Ohm R.A."/>
            <person name="Martin F."/>
            <person name="Silar P."/>
            <person name="Natvig D.O."/>
            <person name="Lalanne C."/>
            <person name="Gautier V."/>
            <person name="Ament-Velasquez S.L."/>
            <person name="Kruys A."/>
            <person name="Hutchinson M.I."/>
            <person name="Powell A.J."/>
            <person name="Barry K."/>
            <person name="Miller A.N."/>
            <person name="Grigoriev I.V."/>
            <person name="Debuchy R."/>
            <person name="Gladieux P."/>
            <person name="Hiltunen Thoren M."/>
            <person name="Johannesson H."/>
        </authorList>
    </citation>
    <scope>NUCLEOTIDE SEQUENCE</scope>
    <source>
        <strain evidence="4">PSN243</strain>
    </source>
</reference>
<keyword evidence="5" id="KW-1185">Reference proteome</keyword>
<dbReference type="InterPro" id="IPR027417">
    <property type="entry name" value="P-loop_NTPase"/>
</dbReference>
<accession>A0AAV9GM77</accession>
<name>A0AAV9GM77_9PEZI</name>
<organism evidence="4 5">
    <name type="scientific">Podospora aff. communis PSN243</name>
    <dbReference type="NCBI Taxonomy" id="3040156"/>
    <lineage>
        <taxon>Eukaryota</taxon>
        <taxon>Fungi</taxon>
        <taxon>Dikarya</taxon>
        <taxon>Ascomycota</taxon>
        <taxon>Pezizomycotina</taxon>
        <taxon>Sordariomycetes</taxon>
        <taxon>Sordariomycetidae</taxon>
        <taxon>Sordariales</taxon>
        <taxon>Podosporaceae</taxon>
        <taxon>Podospora</taxon>
    </lineage>
</organism>
<proteinExistence type="predicted"/>
<gene>
    <name evidence="4" type="ORF">QBC34DRAFT_326556</name>
</gene>
<evidence type="ECO:0000259" key="2">
    <source>
        <dbReference type="Pfam" id="PF24883"/>
    </source>
</evidence>